<sequence>MNLIEQVQKIQTRDEFVIFVHHLLQDLHERPEQWKNASLEAYLEAVASWVQDMDGYYRNRGEKAPKHLTWQHLGEILLAAKIYE</sequence>
<evidence type="ECO:0000313" key="2">
    <source>
        <dbReference type="EMBL" id="ETX07082.1"/>
    </source>
</evidence>
<proteinExistence type="predicted"/>
<dbReference type="Pfam" id="PF24693">
    <property type="entry name" value="DUF7660"/>
    <property type="match status" value="1"/>
</dbReference>
<keyword evidence="3" id="KW-1185">Reference proteome</keyword>
<protein>
    <recommendedName>
        <fullName evidence="1">DUF7660 domain-containing protein</fullName>
    </recommendedName>
</protein>
<dbReference type="EMBL" id="AZHX01000534">
    <property type="protein sequence ID" value="ETX07082.1"/>
    <property type="molecule type" value="Genomic_DNA"/>
</dbReference>
<name>W4MBQ3_9BACT</name>
<gene>
    <name evidence="2" type="ORF">ETSY2_13265</name>
</gene>
<feature type="domain" description="DUF7660" evidence="1">
    <location>
        <begin position="12"/>
        <end position="84"/>
    </location>
</feature>
<dbReference type="AlphaFoldDB" id="W4MBQ3"/>
<reference evidence="2 3" key="1">
    <citation type="journal article" date="2014" name="Nature">
        <title>An environmental bacterial taxon with a large and distinct metabolic repertoire.</title>
        <authorList>
            <person name="Wilson M.C."/>
            <person name="Mori T."/>
            <person name="Ruckert C."/>
            <person name="Uria A.R."/>
            <person name="Helf M.J."/>
            <person name="Takada K."/>
            <person name="Gernert C."/>
            <person name="Steffens U.A."/>
            <person name="Heycke N."/>
            <person name="Schmitt S."/>
            <person name="Rinke C."/>
            <person name="Helfrich E.J."/>
            <person name="Brachmann A.O."/>
            <person name="Gurgui C."/>
            <person name="Wakimoto T."/>
            <person name="Kracht M."/>
            <person name="Crusemann M."/>
            <person name="Hentschel U."/>
            <person name="Abe I."/>
            <person name="Matsunaga S."/>
            <person name="Kalinowski J."/>
            <person name="Takeyama H."/>
            <person name="Piel J."/>
        </authorList>
    </citation>
    <scope>NUCLEOTIDE SEQUENCE [LARGE SCALE GENOMIC DNA]</scope>
    <source>
        <strain evidence="3">TSY2</strain>
    </source>
</reference>
<comment type="caution">
    <text evidence="2">The sequence shown here is derived from an EMBL/GenBank/DDBJ whole genome shotgun (WGS) entry which is preliminary data.</text>
</comment>
<dbReference type="Proteomes" id="UP000019140">
    <property type="component" value="Unassembled WGS sequence"/>
</dbReference>
<evidence type="ECO:0000313" key="3">
    <source>
        <dbReference type="Proteomes" id="UP000019140"/>
    </source>
</evidence>
<dbReference type="HOGENOM" id="CLU_170093_1_0_7"/>
<dbReference type="InterPro" id="IPR056077">
    <property type="entry name" value="DUF7660"/>
</dbReference>
<evidence type="ECO:0000259" key="1">
    <source>
        <dbReference type="Pfam" id="PF24693"/>
    </source>
</evidence>
<organism evidence="2 3">
    <name type="scientific">Candidatus Entotheonella gemina</name>
    <dbReference type="NCBI Taxonomy" id="1429439"/>
    <lineage>
        <taxon>Bacteria</taxon>
        <taxon>Pseudomonadati</taxon>
        <taxon>Nitrospinota/Tectimicrobiota group</taxon>
        <taxon>Candidatus Tectimicrobiota</taxon>
        <taxon>Candidatus Entotheonellia</taxon>
        <taxon>Candidatus Entotheonellales</taxon>
        <taxon>Candidatus Entotheonellaceae</taxon>
        <taxon>Candidatus Entotheonella</taxon>
    </lineage>
</organism>
<accession>W4MBQ3</accession>